<gene>
    <name evidence="11" type="ORF">SAMN06265795_12450</name>
</gene>
<keyword evidence="4 9" id="KW-0997">Cell inner membrane</keyword>
<evidence type="ECO:0000259" key="10">
    <source>
        <dbReference type="Pfam" id="PF04290"/>
    </source>
</evidence>
<name>A0A239LNP1_9BURK</name>
<dbReference type="EMBL" id="FZOT01000024">
    <property type="protein sequence ID" value="SNT31508.1"/>
    <property type="molecule type" value="Genomic_DNA"/>
</dbReference>
<evidence type="ECO:0000256" key="1">
    <source>
        <dbReference type="ARBA" id="ARBA00004429"/>
    </source>
</evidence>
<evidence type="ECO:0000256" key="3">
    <source>
        <dbReference type="ARBA" id="ARBA00022475"/>
    </source>
</evidence>
<evidence type="ECO:0000256" key="4">
    <source>
        <dbReference type="ARBA" id="ARBA00022519"/>
    </source>
</evidence>
<keyword evidence="5 9" id="KW-0812">Transmembrane</keyword>
<comment type="function">
    <text evidence="9">Part of the tripartite ATP-independent periplasmic (TRAP) transport system.</text>
</comment>
<feature type="transmembrane region" description="Helical" evidence="9">
    <location>
        <begin position="21"/>
        <end position="42"/>
    </location>
</feature>
<comment type="subunit">
    <text evidence="9">The complex comprises the extracytoplasmic solute receptor protein and the two transmembrane proteins.</text>
</comment>
<dbReference type="GO" id="GO:0015740">
    <property type="term" value="P:C4-dicarboxylate transport"/>
    <property type="evidence" value="ECO:0007669"/>
    <property type="project" value="TreeGrafter"/>
</dbReference>
<dbReference type="AlphaFoldDB" id="A0A239LNP1"/>
<keyword evidence="2 9" id="KW-0813">Transport</keyword>
<evidence type="ECO:0000256" key="6">
    <source>
        <dbReference type="ARBA" id="ARBA00022989"/>
    </source>
</evidence>
<sequence length="178" mass="20472">MQIVWEASLKQSFMDRVIDTIEWLAAIFVGLVALDIFVSVLLRKFFNTSIPDSYDFGRMLLGILIFWGIAATSYRGGHITVDLVWTNVGPRARRWIDVFATLVLLFVVTVQTITLFDKVRQTYIDNVLTYDMNIPTWPFFAIGWLGDVSAVLLIAIRTYRLVFQPEALEDKHDANYNE</sequence>
<keyword evidence="3" id="KW-1003">Cell membrane</keyword>
<evidence type="ECO:0000313" key="12">
    <source>
        <dbReference type="Proteomes" id="UP000198284"/>
    </source>
</evidence>
<dbReference type="PANTHER" id="PTHR35011">
    <property type="entry name" value="2,3-DIKETO-L-GULONATE TRAP TRANSPORTER SMALL PERMEASE PROTEIN YIAM"/>
    <property type="match status" value="1"/>
</dbReference>
<keyword evidence="7 9" id="KW-0472">Membrane</keyword>
<evidence type="ECO:0000256" key="2">
    <source>
        <dbReference type="ARBA" id="ARBA00022448"/>
    </source>
</evidence>
<evidence type="ECO:0000256" key="5">
    <source>
        <dbReference type="ARBA" id="ARBA00022692"/>
    </source>
</evidence>
<feature type="transmembrane region" description="Helical" evidence="9">
    <location>
        <begin position="54"/>
        <end position="74"/>
    </location>
</feature>
<feature type="domain" description="Tripartite ATP-independent periplasmic transporters DctQ component" evidence="10">
    <location>
        <begin position="36"/>
        <end position="162"/>
    </location>
</feature>
<proteinExistence type="inferred from homology"/>
<accession>A0A239LNP1</accession>
<comment type="similarity">
    <text evidence="8 9">Belongs to the TRAP transporter small permease family.</text>
</comment>
<protein>
    <recommendedName>
        <fullName evidence="9">TRAP transporter small permease protein</fullName>
    </recommendedName>
</protein>
<evidence type="ECO:0000256" key="9">
    <source>
        <dbReference type="RuleBase" id="RU369079"/>
    </source>
</evidence>
<dbReference type="InterPro" id="IPR007387">
    <property type="entry name" value="TRAP_DctQ"/>
</dbReference>
<keyword evidence="12" id="KW-1185">Reference proteome</keyword>
<feature type="transmembrane region" description="Helical" evidence="9">
    <location>
        <begin position="95"/>
        <end position="116"/>
    </location>
</feature>
<dbReference type="Proteomes" id="UP000198284">
    <property type="component" value="Unassembled WGS sequence"/>
</dbReference>
<evidence type="ECO:0000256" key="8">
    <source>
        <dbReference type="ARBA" id="ARBA00038436"/>
    </source>
</evidence>
<organism evidence="11 12">
    <name type="scientific">Noviherbaspirillum humi</name>
    <dbReference type="NCBI Taxonomy" id="1688639"/>
    <lineage>
        <taxon>Bacteria</taxon>
        <taxon>Pseudomonadati</taxon>
        <taxon>Pseudomonadota</taxon>
        <taxon>Betaproteobacteria</taxon>
        <taxon>Burkholderiales</taxon>
        <taxon>Oxalobacteraceae</taxon>
        <taxon>Noviherbaspirillum</taxon>
    </lineage>
</organism>
<dbReference type="PANTHER" id="PTHR35011:SF2">
    <property type="entry name" value="2,3-DIKETO-L-GULONATE TRAP TRANSPORTER SMALL PERMEASE PROTEIN YIAM"/>
    <property type="match status" value="1"/>
</dbReference>
<evidence type="ECO:0000256" key="7">
    <source>
        <dbReference type="ARBA" id="ARBA00023136"/>
    </source>
</evidence>
<keyword evidence="6 9" id="KW-1133">Transmembrane helix</keyword>
<dbReference type="GO" id="GO:0022857">
    <property type="term" value="F:transmembrane transporter activity"/>
    <property type="evidence" value="ECO:0007669"/>
    <property type="project" value="UniProtKB-UniRule"/>
</dbReference>
<dbReference type="Pfam" id="PF04290">
    <property type="entry name" value="DctQ"/>
    <property type="match status" value="1"/>
</dbReference>
<evidence type="ECO:0000313" key="11">
    <source>
        <dbReference type="EMBL" id="SNT31508.1"/>
    </source>
</evidence>
<dbReference type="GO" id="GO:0005886">
    <property type="term" value="C:plasma membrane"/>
    <property type="evidence" value="ECO:0007669"/>
    <property type="project" value="UniProtKB-SubCell"/>
</dbReference>
<comment type="subcellular location">
    <subcellularLocation>
        <location evidence="1 9">Cell inner membrane</location>
        <topology evidence="1 9">Multi-pass membrane protein</topology>
    </subcellularLocation>
</comment>
<reference evidence="11 12" key="1">
    <citation type="submission" date="2017-06" db="EMBL/GenBank/DDBJ databases">
        <authorList>
            <person name="Kim H.J."/>
            <person name="Triplett B.A."/>
        </authorList>
    </citation>
    <scope>NUCLEOTIDE SEQUENCE [LARGE SCALE GENOMIC DNA]</scope>
    <source>
        <strain evidence="11 12">U15</strain>
    </source>
</reference>
<dbReference type="InterPro" id="IPR055348">
    <property type="entry name" value="DctQ"/>
</dbReference>
<feature type="transmembrane region" description="Helical" evidence="9">
    <location>
        <begin position="136"/>
        <end position="156"/>
    </location>
</feature>